<proteinExistence type="predicted"/>
<organism evidence="1 2">
    <name type="scientific">Cronartium quercuum f. sp. fusiforme G11</name>
    <dbReference type="NCBI Taxonomy" id="708437"/>
    <lineage>
        <taxon>Eukaryota</taxon>
        <taxon>Fungi</taxon>
        <taxon>Dikarya</taxon>
        <taxon>Basidiomycota</taxon>
        <taxon>Pucciniomycotina</taxon>
        <taxon>Pucciniomycetes</taxon>
        <taxon>Pucciniales</taxon>
        <taxon>Coleosporiaceae</taxon>
        <taxon>Cronartium</taxon>
    </lineage>
</organism>
<accession>A0A9P6NIQ2</accession>
<dbReference type="EMBL" id="MU167262">
    <property type="protein sequence ID" value="KAG0146337.1"/>
    <property type="molecule type" value="Genomic_DNA"/>
</dbReference>
<comment type="caution">
    <text evidence="1">The sequence shown here is derived from an EMBL/GenBank/DDBJ whole genome shotgun (WGS) entry which is preliminary data.</text>
</comment>
<keyword evidence="2" id="KW-1185">Reference proteome</keyword>
<name>A0A9P6NIQ2_9BASI</name>
<sequence length="283" mass="31898">MTPIPRQPTYVPEFVAAAANQLIHKPPAISNLLFTGKSSELERFLMMIQQTICTQKSSFQDNKAMINWIALHFISPDKKPTQTYNWFTGILQPNAFEQGFENLDEYFEVFLPVYTFIPLASVANFINAMIEVYGKKDSAGSSQKELNACVQGTSSIVDYNLHFLAVCFNISLTENSQIVAYIRGLHPNILAICSLNMEWPLAATLEKWMSITMAASFSLAENELLPANHLMNFTNQCSNAQHQCSNNHHLMPPSFMPIIPVPQEPITPLWLPRALPYPHQSFS</sequence>
<dbReference type="Proteomes" id="UP000886653">
    <property type="component" value="Unassembled WGS sequence"/>
</dbReference>
<evidence type="ECO:0000313" key="2">
    <source>
        <dbReference type="Proteomes" id="UP000886653"/>
    </source>
</evidence>
<gene>
    <name evidence="1" type="ORF">CROQUDRAFT_44510</name>
</gene>
<dbReference type="AlphaFoldDB" id="A0A9P6NIQ2"/>
<evidence type="ECO:0000313" key="1">
    <source>
        <dbReference type="EMBL" id="KAG0146337.1"/>
    </source>
</evidence>
<dbReference type="OrthoDB" id="10458832at2759"/>
<protein>
    <submittedName>
        <fullName evidence="1">Uncharacterized protein</fullName>
    </submittedName>
</protein>
<reference evidence="1" key="1">
    <citation type="submission" date="2013-11" db="EMBL/GenBank/DDBJ databases">
        <title>Genome sequence of the fusiform rust pathogen reveals effectors for host alternation and coevolution with pine.</title>
        <authorList>
            <consortium name="DOE Joint Genome Institute"/>
            <person name="Smith K."/>
            <person name="Pendleton A."/>
            <person name="Kubisiak T."/>
            <person name="Anderson C."/>
            <person name="Salamov A."/>
            <person name="Aerts A."/>
            <person name="Riley R."/>
            <person name="Clum A."/>
            <person name="Lindquist E."/>
            <person name="Ence D."/>
            <person name="Campbell M."/>
            <person name="Kronenberg Z."/>
            <person name="Feau N."/>
            <person name="Dhillon B."/>
            <person name="Hamelin R."/>
            <person name="Burleigh J."/>
            <person name="Smith J."/>
            <person name="Yandell M."/>
            <person name="Nelson C."/>
            <person name="Grigoriev I."/>
            <person name="Davis J."/>
        </authorList>
    </citation>
    <scope>NUCLEOTIDE SEQUENCE</scope>
    <source>
        <strain evidence="1">G11</strain>
    </source>
</reference>